<dbReference type="AlphaFoldDB" id="A0A437RL48"/>
<evidence type="ECO:0000256" key="1">
    <source>
        <dbReference type="SAM" id="SignalP"/>
    </source>
</evidence>
<organism evidence="2 3">
    <name type="scientific">Rubrivivax rivuli</name>
    <dbReference type="NCBI Taxonomy" id="1862385"/>
    <lineage>
        <taxon>Bacteria</taxon>
        <taxon>Pseudomonadati</taxon>
        <taxon>Pseudomonadota</taxon>
        <taxon>Betaproteobacteria</taxon>
        <taxon>Burkholderiales</taxon>
        <taxon>Sphaerotilaceae</taxon>
        <taxon>Rubrivivax</taxon>
    </lineage>
</organism>
<proteinExistence type="predicted"/>
<evidence type="ECO:0000313" key="3">
    <source>
        <dbReference type="Proteomes" id="UP000285575"/>
    </source>
</evidence>
<sequence length="202" mass="20055">MNRKLNVMRLAGLLAATLAAGSLQAAPLSLSGSSVSASATLNGSALVLLSADSGFAAGGPAQVGDAGVEFITDDANPSLFADPSLQIDFGTSGLLSFFDNTGLGTPSGNYSFSFVFTGLAGALGGVDLDLSLLTAGSVTATVTAPDTVQFTLSGVNFANPFESFSAQLNAAPQAAVPLPGTLALAGLALALMAAPTRRRKEV</sequence>
<gene>
    <name evidence="2" type="ORF">EOE66_07015</name>
</gene>
<feature type="signal peptide" evidence="1">
    <location>
        <begin position="1"/>
        <end position="25"/>
    </location>
</feature>
<dbReference type="EMBL" id="SACR01000002">
    <property type="protein sequence ID" value="RVU47484.1"/>
    <property type="molecule type" value="Genomic_DNA"/>
</dbReference>
<dbReference type="OrthoDB" id="9930489at2"/>
<reference evidence="2 3" key="1">
    <citation type="submission" date="2019-01" db="EMBL/GenBank/DDBJ databases">
        <authorList>
            <person name="Chen W.-M."/>
        </authorList>
    </citation>
    <scope>NUCLEOTIDE SEQUENCE [LARGE SCALE GENOMIC DNA]</scope>
    <source>
        <strain evidence="2 3">KYPY4</strain>
    </source>
</reference>
<feature type="chain" id="PRO_5019154073" description="PEP-CTERM protein-sorting domain-containing protein" evidence="1">
    <location>
        <begin position="26"/>
        <end position="202"/>
    </location>
</feature>
<accession>A0A437RL48</accession>
<comment type="caution">
    <text evidence="2">The sequence shown here is derived from an EMBL/GenBank/DDBJ whole genome shotgun (WGS) entry which is preliminary data.</text>
</comment>
<dbReference type="Proteomes" id="UP000285575">
    <property type="component" value="Unassembled WGS sequence"/>
</dbReference>
<keyword evidence="3" id="KW-1185">Reference proteome</keyword>
<protein>
    <recommendedName>
        <fullName evidence="4">PEP-CTERM protein-sorting domain-containing protein</fullName>
    </recommendedName>
</protein>
<name>A0A437RL48_9BURK</name>
<keyword evidence="1" id="KW-0732">Signal</keyword>
<evidence type="ECO:0000313" key="2">
    <source>
        <dbReference type="EMBL" id="RVU47484.1"/>
    </source>
</evidence>
<evidence type="ECO:0008006" key="4">
    <source>
        <dbReference type="Google" id="ProtNLM"/>
    </source>
</evidence>
<dbReference type="RefSeq" id="WP_128227947.1">
    <property type="nucleotide sequence ID" value="NZ_SACR01000002.1"/>
</dbReference>